<reference evidence="1" key="1">
    <citation type="submission" date="2020-09" db="EMBL/GenBank/DDBJ databases">
        <title>Whole genome shotgun sequence of Streptomyces xanthophaeus NBRC 12829.</title>
        <authorList>
            <person name="Komaki H."/>
            <person name="Tamura T."/>
        </authorList>
    </citation>
    <scope>NUCLEOTIDE SEQUENCE</scope>
    <source>
        <strain evidence="1">NBRC 12829</strain>
    </source>
</reference>
<evidence type="ECO:0000313" key="1">
    <source>
        <dbReference type="EMBL" id="GHI82862.1"/>
    </source>
</evidence>
<organism evidence="1 2">
    <name type="scientific">Streptomyces xanthophaeus</name>
    <dbReference type="NCBI Taxonomy" id="67385"/>
    <lineage>
        <taxon>Bacteria</taxon>
        <taxon>Bacillati</taxon>
        <taxon>Actinomycetota</taxon>
        <taxon>Actinomycetes</taxon>
        <taxon>Kitasatosporales</taxon>
        <taxon>Streptomycetaceae</taxon>
        <taxon>Streptomyces</taxon>
    </lineage>
</organism>
<sequence length="87" mass="8685">MDAGVGGGQVPGDLAGLVRAQRDRAAYCPQAAGVVVAAEDEELRAGQGAGDGADDRLGGVPPADLAPAAVVREIFAVQRLDDPAFDA</sequence>
<dbReference type="EMBL" id="BNEE01000003">
    <property type="protein sequence ID" value="GHI82862.1"/>
    <property type="molecule type" value="Genomic_DNA"/>
</dbReference>
<gene>
    <name evidence="1" type="ORF">Sxan_02260</name>
</gene>
<protein>
    <submittedName>
        <fullName evidence="1">Uncharacterized protein</fullName>
    </submittedName>
</protein>
<comment type="caution">
    <text evidence="1">The sequence shown here is derived from an EMBL/GenBank/DDBJ whole genome shotgun (WGS) entry which is preliminary data.</text>
</comment>
<dbReference type="RefSeq" id="WP_051859261.1">
    <property type="nucleotide sequence ID" value="NZ_BNEE01000003.1"/>
</dbReference>
<name>A0A919LD20_9ACTN</name>
<dbReference type="Proteomes" id="UP000600026">
    <property type="component" value="Unassembled WGS sequence"/>
</dbReference>
<accession>A0A919LD20</accession>
<proteinExistence type="predicted"/>
<dbReference type="AlphaFoldDB" id="A0A919LD20"/>
<evidence type="ECO:0000313" key="2">
    <source>
        <dbReference type="Proteomes" id="UP000600026"/>
    </source>
</evidence>
<keyword evidence="2" id="KW-1185">Reference proteome</keyword>